<dbReference type="EMBL" id="BARV01040633">
    <property type="protein sequence ID" value="GAI55880.1"/>
    <property type="molecule type" value="Genomic_DNA"/>
</dbReference>
<proteinExistence type="predicted"/>
<protein>
    <submittedName>
        <fullName evidence="1">Uncharacterized protein</fullName>
    </submittedName>
</protein>
<evidence type="ECO:0000313" key="1">
    <source>
        <dbReference type="EMBL" id="GAI55880.1"/>
    </source>
</evidence>
<organism evidence="1">
    <name type="scientific">marine sediment metagenome</name>
    <dbReference type="NCBI Taxonomy" id="412755"/>
    <lineage>
        <taxon>unclassified sequences</taxon>
        <taxon>metagenomes</taxon>
        <taxon>ecological metagenomes</taxon>
    </lineage>
</organism>
<comment type="caution">
    <text evidence="1">The sequence shown here is derived from an EMBL/GenBank/DDBJ whole genome shotgun (WGS) entry which is preliminary data.</text>
</comment>
<dbReference type="AlphaFoldDB" id="X1QYD2"/>
<reference evidence="1" key="1">
    <citation type="journal article" date="2014" name="Front. Microbiol.">
        <title>High frequency of phylogenetically diverse reductive dehalogenase-homologous genes in deep subseafloor sedimentary metagenomes.</title>
        <authorList>
            <person name="Kawai M."/>
            <person name="Futagami T."/>
            <person name="Toyoda A."/>
            <person name="Takaki Y."/>
            <person name="Nishi S."/>
            <person name="Hori S."/>
            <person name="Arai W."/>
            <person name="Tsubouchi T."/>
            <person name="Morono Y."/>
            <person name="Uchiyama I."/>
            <person name="Ito T."/>
            <person name="Fujiyama A."/>
            <person name="Inagaki F."/>
            <person name="Takami H."/>
        </authorList>
    </citation>
    <scope>NUCLEOTIDE SEQUENCE</scope>
    <source>
        <strain evidence="1">Expedition CK06-06</strain>
    </source>
</reference>
<sequence length="125" mass="13644">DVMTISGTTGYAKLSMENVQLRFDRIQPGEKLAVTWWIRNDGPCPLDVIVTFTGPSWLNIRFYSGSGLSFPMGSGLAKNVAVTVEMFPSTSFTTEHADESFEVTVTFNSAANGTRYDGIPPVGDR</sequence>
<name>X1QYD2_9ZZZZ</name>
<gene>
    <name evidence="1" type="ORF">S06H3_61845</name>
</gene>
<accession>X1QYD2</accession>
<feature type="non-terminal residue" evidence="1">
    <location>
        <position position="1"/>
    </location>
</feature>